<accession>A0A409YMZ4</accession>
<organism evidence="2 3">
    <name type="scientific">Panaeolus cyanescens</name>
    <dbReference type="NCBI Taxonomy" id="181874"/>
    <lineage>
        <taxon>Eukaryota</taxon>
        <taxon>Fungi</taxon>
        <taxon>Dikarya</taxon>
        <taxon>Basidiomycota</taxon>
        <taxon>Agaricomycotina</taxon>
        <taxon>Agaricomycetes</taxon>
        <taxon>Agaricomycetidae</taxon>
        <taxon>Agaricales</taxon>
        <taxon>Agaricineae</taxon>
        <taxon>Galeropsidaceae</taxon>
        <taxon>Panaeolus</taxon>
    </lineage>
</organism>
<dbReference type="SMART" id="SM00298">
    <property type="entry name" value="CHROMO"/>
    <property type="match status" value="1"/>
</dbReference>
<evidence type="ECO:0000259" key="1">
    <source>
        <dbReference type="PROSITE" id="PS50013"/>
    </source>
</evidence>
<gene>
    <name evidence="2" type="ORF">CVT24_013227</name>
</gene>
<dbReference type="EMBL" id="NHTK01000953">
    <property type="protein sequence ID" value="PPR04398.1"/>
    <property type="molecule type" value="Genomic_DNA"/>
</dbReference>
<dbReference type="AlphaFoldDB" id="A0A409YMZ4"/>
<evidence type="ECO:0000313" key="2">
    <source>
        <dbReference type="EMBL" id="PPR04398.1"/>
    </source>
</evidence>
<dbReference type="Pfam" id="PF00385">
    <property type="entry name" value="Chromo"/>
    <property type="match status" value="1"/>
</dbReference>
<dbReference type="STRING" id="181874.A0A409YMZ4"/>
<sequence length="186" mass="21671">MKDIFLNVQEAKDNLQVSKISQAYHANKKRRDDPLFAVGDWVLLNTKNRVRIFKNNEGKRAAKWFPVFDGPYKVTHCNPSSSTVTLDLPFSNIFPTFHCDRVKKFIPNDDSLYPHRAQVVPEPMEVDGEMEYFVDKIIDHRKSRRGTKYLVKWTGFGEDHNEWMDAKDLAENEAVDIYLRDHPDAA</sequence>
<reference evidence="2 3" key="1">
    <citation type="journal article" date="2018" name="Evol. Lett.">
        <title>Horizontal gene cluster transfer increased hallucinogenic mushroom diversity.</title>
        <authorList>
            <person name="Reynolds H.T."/>
            <person name="Vijayakumar V."/>
            <person name="Gluck-Thaler E."/>
            <person name="Korotkin H.B."/>
            <person name="Matheny P.B."/>
            <person name="Slot J.C."/>
        </authorList>
    </citation>
    <scope>NUCLEOTIDE SEQUENCE [LARGE SCALE GENOMIC DNA]</scope>
    <source>
        <strain evidence="2 3">2629</strain>
    </source>
</reference>
<dbReference type="Proteomes" id="UP000284842">
    <property type="component" value="Unassembled WGS sequence"/>
</dbReference>
<dbReference type="OrthoDB" id="3268967at2759"/>
<dbReference type="Gene3D" id="2.40.50.40">
    <property type="match status" value="1"/>
</dbReference>
<keyword evidence="3" id="KW-1185">Reference proteome</keyword>
<dbReference type="InterPro" id="IPR016197">
    <property type="entry name" value="Chromo-like_dom_sf"/>
</dbReference>
<dbReference type="InterPro" id="IPR023780">
    <property type="entry name" value="Chromo_domain"/>
</dbReference>
<evidence type="ECO:0000313" key="3">
    <source>
        <dbReference type="Proteomes" id="UP000284842"/>
    </source>
</evidence>
<dbReference type="PROSITE" id="PS50013">
    <property type="entry name" value="CHROMO_2"/>
    <property type="match status" value="1"/>
</dbReference>
<dbReference type="InterPro" id="IPR000953">
    <property type="entry name" value="Chromo/chromo_shadow_dom"/>
</dbReference>
<comment type="caution">
    <text evidence="2">The sequence shown here is derived from an EMBL/GenBank/DDBJ whole genome shotgun (WGS) entry which is preliminary data.</text>
</comment>
<feature type="domain" description="Chromo" evidence="1">
    <location>
        <begin position="132"/>
        <end position="186"/>
    </location>
</feature>
<proteinExistence type="predicted"/>
<protein>
    <recommendedName>
        <fullName evidence="1">Chromo domain-containing protein</fullName>
    </recommendedName>
</protein>
<dbReference type="GO" id="GO:0006338">
    <property type="term" value="P:chromatin remodeling"/>
    <property type="evidence" value="ECO:0007669"/>
    <property type="project" value="UniProtKB-ARBA"/>
</dbReference>
<name>A0A409YMZ4_9AGAR</name>
<dbReference type="SUPFAM" id="SSF54160">
    <property type="entry name" value="Chromo domain-like"/>
    <property type="match status" value="1"/>
</dbReference>
<dbReference type="InParanoid" id="A0A409YMZ4"/>